<keyword evidence="4" id="KW-1185">Reference proteome</keyword>
<dbReference type="Pfam" id="PF02525">
    <property type="entry name" value="Flavodoxin_2"/>
    <property type="match status" value="1"/>
</dbReference>
<evidence type="ECO:0000256" key="1">
    <source>
        <dbReference type="ARBA" id="ARBA00023002"/>
    </source>
</evidence>
<name>A0ABQ0E1M4_9PORP</name>
<comment type="caution">
    <text evidence="3">The sequence shown here is derived from an EMBL/GenBank/DDBJ whole genome shotgun (WGS) entry which is preliminary data.</text>
</comment>
<feature type="domain" description="Flavodoxin-like fold" evidence="2">
    <location>
        <begin position="3"/>
        <end position="165"/>
    </location>
</feature>
<gene>
    <name evidence="3" type="ORF">Tsumi_07010</name>
</gene>
<evidence type="ECO:0000313" key="3">
    <source>
        <dbReference type="EMBL" id="GAB1251597.1"/>
    </source>
</evidence>
<dbReference type="RefSeq" id="WP_411915402.1">
    <property type="nucleotide sequence ID" value="NZ_BAAFSF010000001.1"/>
</dbReference>
<sequence length="175" mass="19814">MKKKTLVILAHPNLKESVVNRAWAEAVCGEVTLRNLTELYPSGTSIDVSAEQAVLEQHDRIIFQFPLYWYSAPTILKLWSEEVLTFGWAYGTAHHLEGKELGIAVSCGGKEAEFREGGVQLHPLKTYMTQYEGIAAFIHATYIGCHAFYDTFNENTPIRLVEDCKEYLSFIKKPL</sequence>
<dbReference type="SUPFAM" id="SSF52218">
    <property type="entry name" value="Flavoproteins"/>
    <property type="match status" value="1"/>
</dbReference>
<dbReference type="EMBL" id="BAAFSF010000001">
    <property type="protein sequence ID" value="GAB1251597.1"/>
    <property type="molecule type" value="Genomic_DNA"/>
</dbReference>
<evidence type="ECO:0000313" key="4">
    <source>
        <dbReference type="Proteomes" id="UP001628220"/>
    </source>
</evidence>
<keyword evidence="1" id="KW-0560">Oxidoreductase</keyword>
<dbReference type="PANTHER" id="PTHR47307:SF1">
    <property type="entry name" value="GLUTATHIONE-REGULATED POTASSIUM-EFFLUX SYSTEM ANCILLARY PROTEIN KEFG"/>
    <property type="match status" value="1"/>
</dbReference>
<protein>
    <submittedName>
        <fullName evidence="3">NAD(P)H-dependent oxidoreductase</fullName>
    </submittedName>
</protein>
<accession>A0ABQ0E1M4</accession>
<evidence type="ECO:0000259" key="2">
    <source>
        <dbReference type="Pfam" id="PF02525"/>
    </source>
</evidence>
<proteinExistence type="predicted"/>
<dbReference type="Gene3D" id="3.40.50.360">
    <property type="match status" value="1"/>
</dbReference>
<dbReference type="Proteomes" id="UP001628220">
    <property type="component" value="Unassembled WGS sequence"/>
</dbReference>
<dbReference type="InterPro" id="IPR003680">
    <property type="entry name" value="Flavodoxin_fold"/>
</dbReference>
<dbReference type="InterPro" id="IPR046980">
    <property type="entry name" value="KefG/KefF"/>
</dbReference>
<reference evidence="3 4" key="1">
    <citation type="journal article" date="2025" name="Int. J. Syst. Evol. Microbiol.">
        <title>Desulfovibrio falkowii sp. nov., Porphyromonas miyakawae sp. nov., Mediterraneibacter flintii sp. nov. and Owariibacterium komagatae gen. nov., sp. nov., isolated from human faeces.</title>
        <authorList>
            <person name="Hamaguchi T."/>
            <person name="Ohara M."/>
            <person name="Hisatomi A."/>
            <person name="Sekiguchi K."/>
            <person name="Takeda J.I."/>
            <person name="Ueyama J."/>
            <person name="Ito M."/>
            <person name="Nishiwaki H."/>
            <person name="Ogi T."/>
            <person name="Hirayama M."/>
            <person name="Ohkuma M."/>
            <person name="Sakamoto M."/>
            <person name="Ohno K."/>
        </authorList>
    </citation>
    <scope>NUCLEOTIDE SEQUENCE [LARGE SCALE GENOMIC DNA]</scope>
    <source>
        <strain evidence="3 4">13CB11C</strain>
    </source>
</reference>
<organism evidence="3 4">
    <name type="scientific">Porphyromonas miyakawae</name>
    <dbReference type="NCBI Taxonomy" id="3137470"/>
    <lineage>
        <taxon>Bacteria</taxon>
        <taxon>Pseudomonadati</taxon>
        <taxon>Bacteroidota</taxon>
        <taxon>Bacteroidia</taxon>
        <taxon>Bacteroidales</taxon>
        <taxon>Porphyromonadaceae</taxon>
        <taxon>Porphyromonas</taxon>
    </lineage>
</organism>
<dbReference type="PANTHER" id="PTHR47307">
    <property type="entry name" value="GLUTATHIONE-REGULATED POTASSIUM-EFFLUX SYSTEM ANCILLARY PROTEIN KEFG"/>
    <property type="match status" value="1"/>
</dbReference>
<dbReference type="InterPro" id="IPR029039">
    <property type="entry name" value="Flavoprotein-like_sf"/>
</dbReference>